<dbReference type="AlphaFoldDB" id="A0A316F8K4"/>
<dbReference type="Proteomes" id="UP000245790">
    <property type="component" value="Unassembled WGS sequence"/>
</dbReference>
<dbReference type="EMBL" id="QGGU01000016">
    <property type="protein sequence ID" value="PWK43596.1"/>
    <property type="molecule type" value="Genomic_DNA"/>
</dbReference>
<evidence type="ECO:0000313" key="1">
    <source>
        <dbReference type="EMBL" id="PWK43596.1"/>
    </source>
</evidence>
<comment type="caution">
    <text evidence="1">The sequence shown here is derived from an EMBL/GenBank/DDBJ whole genome shotgun (WGS) entry which is preliminary data.</text>
</comment>
<sequence>MLWFKKNSNLDSDGSNDYQSNYNCQNNCDCQNNDDCNDNYDRDCQKHALNIFNSKQNKTNKQINK</sequence>
<accession>A0A316F8K4</accession>
<gene>
    <name evidence="1" type="ORF">C8D97_11610</name>
</gene>
<reference evidence="1 2" key="1">
    <citation type="submission" date="2018-05" db="EMBL/GenBank/DDBJ databases">
        <title>Genomic Encyclopedia of Type Strains, Phase IV (KMG-IV): sequencing the most valuable type-strain genomes for metagenomic binning, comparative biology and taxonomic classification.</title>
        <authorList>
            <person name="Goeker M."/>
        </authorList>
    </citation>
    <scope>NUCLEOTIDE SEQUENCE [LARGE SCALE GENOMIC DNA]</scope>
    <source>
        <strain evidence="1 2">DSM 25350</strain>
    </source>
</reference>
<name>A0A316F8K4_9GAMM</name>
<keyword evidence="2" id="KW-1185">Reference proteome</keyword>
<proteinExistence type="predicted"/>
<protein>
    <submittedName>
        <fullName evidence="1">Uncharacterized protein</fullName>
    </submittedName>
</protein>
<organism evidence="1 2">
    <name type="scientific">Pleionea mediterranea</name>
    <dbReference type="NCBI Taxonomy" id="523701"/>
    <lineage>
        <taxon>Bacteria</taxon>
        <taxon>Pseudomonadati</taxon>
        <taxon>Pseudomonadota</taxon>
        <taxon>Gammaproteobacteria</taxon>
        <taxon>Oceanospirillales</taxon>
        <taxon>Pleioneaceae</taxon>
        <taxon>Pleionea</taxon>
    </lineage>
</organism>
<evidence type="ECO:0000313" key="2">
    <source>
        <dbReference type="Proteomes" id="UP000245790"/>
    </source>
</evidence>